<dbReference type="AlphaFoldDB" id="A0A1R3IR72"/>
<proteinExistence type="predicted"/>
<name>A0A1R3IR72_9ROSI</name>
<comment type="caution">
    <text evidence="1">The sequence shown here is derived from an EMBL/GenBank/DDBJ whole genome shotgun (WGS) entry which is preliminary data.</text>
</comment>
<organism evidence="1 2">
    <name type="scientific">Corchorus olitorius</name>
    <dbReference type="NCBI Taxonomy" id="93759"/>
    <lineage>
        <taxon>Eukaryota</taxon>
        <taxon>Viridiplantae</taxon>
        <taxon>Streptophyta</taxon>
        <taxon>Embryophyta</taxon>
        <taxon>Tracheophyta</taxon>
        <taxon>Spermatophyta</taxon>
        <taxon>Magnoliopsida</taxon>
        <taxon>eudicotyledons</taxon>
        <taxon>Gunneridae</taxon>
        <taxon>Pentapetalae</taxon>
        <taxon>rosids</taxon>
        <taxon>malvids</taxon>
        <taxon>Malvales</taxon>
        <taxon>Malvaceae</taxon>
        <taxon>Grewioideae</taxon>
        <taxon>Apeibeae</taxon>
        <taxon>Corchorus</taxon>
    </lineage>
</organism>
<protein>
    <submittedName>
        <fullName evidence="1">Uncharacterized protein</fullName>
    </submittedName>
</protein>
<dbReference type="STRING" id="93759.A0A1R3IR72"/>
<evidence type="ECO:0000313" key="2">
    <source>
        <dbReference type="Proteomes" id="UP000187203"/>
    </source>
</evidence>
<reference evidence="2" key="1">
    <citation type="submission" date="2013-09" db="EMBL/GenBank/DDBJ databases">
        <title>Corchorus olitorius genome sequencing.</title>
        <authorList>
            <person name="Alam M."/>
            <person name="Haque M.S."/>
            <person name="Islam M.S."/>
            <person name="Emdad E.M."/>
            <person name="Islam M.M."/>
            <person name="Ahmed B."/>
            <person name="Halim A."/>
            <person name="Hossen Q.M.M."/>
            <person name="Hossain M.Z."/>
            <person name="Ahmed R."/>
            <person name="Khan M.M."/>
            <person name="Islam R."/>
            <person name="Rashid M.M."/>
            <person name="Khan S.A."/>
            <person name="Rahman M.S."/>
            <person name="Alam M."/>
            <person name="Yahiya A.S."/>
            <person name="Khan M.S."/>
            <person name="Azam M.S."/>
            <person name="Haque T."/>
            <person name="Lashkar M.Z.H."/>
            <person name="Akhand A.I."/>
            <person name="Morshed G."/>
            <person name="Roy S."/>
            <person name="Uddin K.S."/>
            <person name="Rabeya T."/>
            <person name="Hossain A.S."/>
            <person name="Chowdhury A."/>
            <person name="Snigdha A.R."/>
            <person name="Mortoza M.S."/>
            <person name="Matin S.A."/>
            <person name="Hoque S.M.E."/>
            <person name="Islam M.K."/>
            <person name="Roy D.K."/>
            <person name="Haider R."/>
            <person name="Moosa M.M."/>
            <person name="Elias S.M."/>
            <person name="Hasan A.M."/>
            <person name="Jahan S."/>
            <person name="Shafiuddin M."/>
            <person name="Mahmood N."/>
            <person name="Shommy N.S."/>
        </authorList>
    </citation>
    <scope>NUCLEOTIDE SEQUENCE [LARGE SCALE GENOMIC DNA]</scope>
    <source>
        <strain evidence="2">cv. O-4</strain>
    </source>
</reference>
<keyword evidence="2" id="KW-1185">Reference proteome</keyword>
<evidence type="ECO:0000313" key="1">
    <source>
        <dbReference type="EMBL" id="OMO85066.1"/>
    </source>
</evidence>
<dbReference type="EMBL" id="AWUE01017768">
    <property type="protein sequence ID" value="OMO85066.1"/>
    <property type="molecule type" value="Genomic_DNA"/>
</dbReference>
<sequence length="111" mass="12766">MEATNIELGVLYEANMQHAFSIESKNNKHEVNCEALKQRESSLSSKNFELGDKLRECQLRISEMQSQLFDLCQRSDEMASANQQLETLQKEAADRALMLELEWKSTVTHIC</sequence>
<accession>A0A1R3IR72</accession>
<gene>
    <name evidence="1" type="ORF">COLO4_21766</name>
</gene>
<dbReference type="Proteomes" id="UP000187203">
    <property type="component" value="Unassembled WGS sequence"/>
</dbReference>